<evidence type="ECO:0000256" key="1">
    <source>
        <dbReference type="SAM" id="Phobius"/>
    </source>
</evidence>
<name>A0A1I4LVM8_9FIRM</name>
<sequence length="32" mass="3615">MWLDVPDALEVGCIIIVVAALCIYWLTHSDRV</sequence>
<keyword evidence="3" id="KW-1185">Reference proteome</keyword>
<keyword evidence="1" id="KW-1133">Transmembrane helix</keyword>
<protein>
    <submittedName>
        <fullName evidence="2">Uncharacterized protein</fullName>
    </submittedName>
</protein>
<keyword evidence="1" id="KW-0472">Membrane</keyword>
<dbReference type="Proteomes" id="UP000199520">
    <property type="component" value="Unassembled WGS sequence"/>
</dbReference>
<gene>
    <name evidence="2" type="ORF">SAMN04490355_102733</name>
</gene>
<accession>A0A1I4LVM8</accession>
<dbReference type="EMBL" id="FOTS01000027">
    <property type="protein sequence ID" value="SFL94747.1"/>
    <property type="molecule type" value="Genomic_DNA"/>
</dbReference>
<dbReference type="AlphaFoldDB" id="A0A1I4LVM8"/>
<reference evidence="3" key="1">
    <citation type="submission" date="2016-10" db="EMBL/GenBank/DDBJ databases">
        <authorList>
            <person name="Varghese N."/>
            <person name="Submissions S."/>
        </authorList>
    </citation>
    <scope>NUCLEOTIDE SEQUENCE [LARGE SCALE GENOMIC DNA]</scope>
    <source>
        <strain evidence="3">DSM 13327</strain>
    </source>
</reference>
<evidence type="ECO:0000313" key="3">
    <source>
        <dbReference type="Proteomes" id="UP000199520"/>
    </source>
</evidence>
<proteinExistence type="predicted"/>
<evidence type="ECO:0000313" key="2">
    <source>
        <dbReference type="EMBL" id="SFL94747.1"/>
    </source>
</evidence>
<keyword evidence="1" id="KW-0812">Transmembrane</keyword>
<feature type="transmembrane region" description="Helical" evidence="1">
    <location>
        <begin position="6"/>
        <end position="26"/>
    </location>
</feature>
<dbReference type="STRING" id="1123291.SAMN04490355_102733"/>
<organism evidence="2 3">
    <name type="scientific">Pelosinus propionicus DSM 13327</name>
    <dbReference type="NCBI Taxonomy" id="1123291"/>
    <lineage>
        <taxon>Bacteria</taxon>
        <taxon>Bacillati</taxon>
        <taxon>Bacillota</taxon>
        <taxon>Negativicutes</taxon>
        <taxon>Selenomonadales</taxon>
        <taxon>Sporomusaceae</taxon>
        <taxon>Pelosinus</taxon>
    </lineage>
</organism>